<dbReference type="GO" id="GO:0016679">
    <property type="term" value="F:oxidoreductase activity, acting on diphenols and related substances as donors"/>
    <property type="evidence" value="ECO:0007669"/>
    <property type="project" value="TreeGrafter"/>
</dbReference>
<keyword evidence="4 7" id="KW-1133">Transmembrane helix</keyword>
<accession>A0A3B0X139</accession>
<evidence type="ECO:0000256" key="6">
    <source>
        <dbReference type="ARBA" id="ARBA00023136"/>
    </source>
</evidence>
<comment type="subcellular location">
    <subcellularLocation>
        <location evidence="1">Membrane</location>
        <topology evidence="1">Multi-pass membrane protein</topology>
    </subcellularLocation>
</comment>
<dbReference type="InterPro" id="IPR013130">
    <property type="entry name" value="Fe3_Rdtase_TM_dom"/>
</dbReference>
<dbReference type="GO" id="GO:0010181">
    <property type="term" value="F:FMN binding"/>
    <property type="evidence" value="ECO:0007669"/>
    <property type="project" value="TreeGrafter"/>
</dbReference>
<dbReference type="Pfam" id="PF01794">
    <property type="entry name" value="Ferric_reduct"/>
    <property type="match status" value="1"/>
</dbReference>
<name>A0A3B0X139_9ZZZZ</name>
<dbReference type="PANTHER" id="PTHR36964:SF1">
    <property type="entry name" value="PROTEIN-METHIONINE-SULFOXIDE REDUCTASE HEME-BINDING SUBUNIT MSRQ"/>
    <property type="match status" value="1"/>
</dbReference>
<evidence type="ECO:0000256" key="1">
    <source>
        <dbReference type="ARBA" id="ARBA00004141"/>
    </source>
</evidence>
<evidence type="ECO:0000256" key="7">
    <source>
        <dbReference type="SAM" id="Phobius"/>
    </source>
</evidence>
<keyword evidence="5" id="KW-0408">Iron</keyword>
<reference evidence="9" key="1">
    <citation type="submission" date="2018-06" db="EMBL/GenBank/DDBJ databases">
        <authorList>
            <person name="Zhirakovskaya E."/>
        </authorList>
    </citation>
    <scope>NUCLEOTIDE SEQUENCE</scope>
</reference>
<keyword evidence="3 7" id="KW-0812">Transmembrane</keyword>
<dbReference type="GO" id="GO:0020037">
    <property type="term" value="F:heme binding"/>
    <property type="evidence" value="ECO:0007669"/>
    <property type="project" value="TreeGrafter"/>
</dbReference>
<feature type="transmembrane region" description="Helical" evidence="7">
    <location>
        <begin position="73"/>
        <end position="92"/>
    </location>
</feature>
<organism evidence="9">
    <name type="scientific">hydrothermal vent metagenome</name>
    <dbReference type="NCBI Taxonomy" id="652676"/>
    <lineage>
        <taxon>unclassified sequences</taxon>
        <taxon>metagenomes</taxon>
        <taxon>ecological metagenomes</taxon>
    </lineage>
</organism>
<evidence type="ECO:0000256" key="2">
    <source>
        <dbReference type="ARBA" id="ARBA00022448"/>
    </source>
</evidence>
<feature type="transmembrane region" description="Helical" evidence="7">
    <location>
        <begin position="142"/>
        <end position="163"/>
    </location>
</feature>
<evidence type="ECO:0000256" key="5">
    <source>
        <dbReference type="ARBA" id="ARBA00023004"/>
    </source>
</evidence>
<feature type="transmembrane region" description="Helical" evidence="7">
    <location>
        <begin position="112"/>
        <end position="130"/>
    </location>
</feature>
<dbReference type="EMBL" id="UOFD01000011">
    <property type="protein sequence ID" value="VAW50346.1"/>
    <property type="molecule type" value="Genomic_DNA"/>
</dbReference>
<keyword evidence="2" id="KW-0813">Transport</keyword>
<sequence>MHYIVKLILFLLCLLPFILLLADVINNKLGTNPVETLTHETGLWALRFLLISLTITPLRKISKINELIKFRRMLGLFAFFYACLHFITYVWFDQFFDWREILIDIPKRPFITIGFVSFILLLPLAITSTNNMQRRLKKKWRILHRLVYVIPVLVVIHFIWSLKADYTEPFFYALVFSLLMFIRFFYYRKKTSKV</sequence>
<evidence type="ECO:0000313" key="9">
    <source>
        <dbReference type="EMBL" id="VAW50346.1"/>
    </source>
</evidence>
<protein>
    <submittedName>
        <fullName evidence="9">Protein-methionine-sulfoxide reductase heme-binding subunit MsrQ</fullName>
    </submittedName>
</protein>
<evidence type="ECO:0000256" key="3">
    <source>
        <dbReference type="ARBA" id="ARBA00022692"/>
    </source>
</evidence>
<evidence type="ECO:0000256" key="4">
    <source>
        <dbReference type="ARBA" id="ARBA00022989"/>
    </source>
</evidence>
<dbReference type="HAMAP" id="MF_01207">
    <property type="entry name" value="MsrQ"/>
    <property type="match status" value="1"/>
</dbReference>
<dbReference type="GO" id="GO:0005886">
    <property type="term" value="C:plasma membrane"/>
    <property type="evidence" value="ECO:0007669"/>
    <property type="project" value="TreeGrafter"/>
</dbReference>
<dbReference type="AlphaFoldDB" id="A0A3B0X139"/>
<keyword evidence="6 7" id="KW-0472">Membrane</keyword>
<gene>
    <name evidence="9" type="ORF">MNBD_GAMMA06-1202</name>
</gene>
<feature type="transmembrane region" description="Helical" evidence="7">
    <location>
        <begin position="41"/>
        <end position="61"/>
    </location>
</feature>
<dbReference type="InterPro" id="IPR022837">
    <property type="entry name" value="MsrQ-like"/>
</dbReference>
<dbReference type="PANTHER" id="PTHR36964">
    <property type="entry name" value="PROTEIN-METHIONINE-SULFOXIDE REDUCTASE HEME-BINDING SUBUNIT MSRQ"/>
    <property type="match status" value="1"/>
</dbReference>
<proteinExistence type="inferred from homology"/>
<feature type="domain" description="Ferric oxidoreductase" evidence="8">
    <location>
        <begin position="41"/>
        <end position="154"/>
    </location>
</feature>
<evidence type="ECO:0000259" key="8">
    <source>
        <dbReference type="Pfam" id="PF01794"/>
    </source>
</evidence>
<feature type="transmembrane region" description="Helical" evidence="7">
    <location>
        <begin position="169"/>
        <end position="186"/>
    </location>
</feature>